<name>A0A699K6I0_TANCI</name>
<sequence>MSPSSTLITTNTLLISNCGSLSVWGNSNPTIPSLVPNLLTIPAPYSTQPFMVQPEKNDLTMSVAMKNLMKHLNESLMMPLMMNLKKNLELNHLEKNNLMKNNRQNVSQQAAEQVEEVISVKGVQWIGDGGVSGVSLFVVSSSDDKNREIAGNGGMWSDDGYSDGSDSVFDAGRVITGVVSGIVVGIVLNKITRPAGVPTLSSNKFDETEITEIAMTCTSKFI</sequence>
<dbReference type="AlphaFoldDB" id="A0A699K6I0"/>
<accession>A0A699K6I0</accession>
<dbReference type="EMBL" id="BKCJ010480239">
    <property type="protein sequence ID" value="GFA74683.1"/>
    <property type="molecule type" value="Genomic_DNA"/>
</dbReference>
<evidence type="ECO:0000313" key="1">
    <source>
        <dbReference type="EMBL" id="GFA74683.1"/>
    </source>
</evidence>
<proteinExistence type="predicted"/>
<organism evidence="1">
    <name type="scientific">Tanacetum cinerariifolium</name>
    <name type="common">Dalmatian daisy</name>
    <name type="synonym">Chrysanthemum cinerariifolium</name>
    <dbReference type="NCBI Taxonomy" id="118510"/>
    <lineage>
        <taxon>Eukaryota</taxon>
        <taxon>Viridiplantae</taxon>
        <taxon>Streptophyta</taxon>
        <taxon>Embryophyta</taxon>
        <taxon>Tracheophyta</taxon>
        <taxon>Spermatophyta</taxon>
        <taxon>Magnoliopsida</taxon>
        <taxon>eudicotyledons</taxon>
        <taxon>Gunneridae</taxon>
        <taxon>Pentapetalae</taxon>
        <taxon>asterids</taxon>
        <taxon>campanulids</taxon>
        <taxon>Asterales</taxon>
        <taxon>Asteraceae</taxon>
        <taxon>Asteroideae</taxon>
        <taxon>Anthemideae</taxon>
        <taxon>Anthemidinae</taxon>
        <taxon>Tanacetum</taxon>
    </lineage>
</organism>
<protein>
    <submittedName>
        <fullName evidence="1">Uncharacterized protein</fullName>
    </submittedName>
</protein>
<reference evidence="1" key="1">
    <citation type="journal article" date="2019" name="Sci. Rep.">
        <title>Draft genome of Tanacetum cinerariifolium, the natural source of mosquito coil.</title>
        <authorList>
            <person name="Yamashiro T."/>
            <person name="Shiraishi A."/>
            <person name="Satake H."/>
            <person name="Nakayama K."/>
        </authorList>
    </citation>
    <scope>NUCLEOTIDE SEQUENCE</scope>
</reference>
<comment type="caution">
    <text evidence="1">The sequence shown here is derived from an EMBL/GenBank/DDBJ whole genome shotgun (WGS) entry which is preliminary data.</text>
</comment>
<gene>
    <name evidence="1" type="ORF">Tci_646655</name>
</gene>